<dbReference type="Proteomes" id="UP000295814">
    <property type="component" value="Unassembled WGS sequence"/>
</dbReference>
<name>A0A562YHB7_9FLAO</name>
<reference evidence="1 2" key="1">
    <citation type="submission" date="2019-03" db="EMBL/GenBank/DDBJ databases">
        <authorList>
            <person name="Zhong Y.L."/>
        </authorList>
    </citation>
    <scope>NUCLEOTIDE SEQUENCE [LARGE SCALE GENOMIC DNA]</scope>
    <source>
        <strain evidence="1 2">W255</strain>
    </source>
</reference>
<keyword evidence="2" id="KW-1185">Reference proteome</keyword>
<proteinExistence type="predicted"/>
<gene>
    <name evidence="1" type="ORF">E1J38_000720</name>
</gene>
<dbReference type="OrthoDB" id="5431540at2"/>
<dbReference type="RefSeq" id="WP_133354885.1">
    <property type="nucleotide sequence ID" value="NZ_SMZJ02000001.1"/>
</dbReference>
<dbReference type="InterPro" id="IPR010321">
    <property type="entry name" value="DUF922"/>
</dbReference>
<organism evidence="1 2">
    <name type="scientific">Seonamhaeicola sediminis</name>
    <dbReference type="NCBI Taxonomy" id="2528206"/>
    <lineage>
        <taxon>Bacteria</taxon>
        <taxon>Pseudomonadati</taxon>
        <taxon>Bacteroidota</taxon>
        <taxon>Flavobacteriia</taxon>
        <taxon>Flavobacteriales</taxon>
        <taxon>Flavobacteriaceae</taxon>
    </lineage>
</organism>
<protein>
    <submittedName>
        <fullName evidence="1">DUF922 domain-containing protein</fullName>
    </submittedName>
</protein>
<sequence length="178" mass="20787">MFIRTFFVLSCFLLVHKEPVLSWRDSYKLTWSDFKGNPDRLSSAVAITASGITFGFSVKQSDGKVVSFKTDIDAHFYPKQSWYKPEKASSHVLQHEQLHFDITELHARKFRHRVSKLMVTGNIKEVLQKIHEDINKELTAVQNSYDTETNYSRLTSAQAKWQSYIKEELKKYAKYKSN</sequence>
<reference evidence="1 2" key="2">
    <citation type="submission" date="2019-07" db="EMBL/GenBank/DDBJ databases">
        <title>Seonamhaeicola sp. W255 draft genome.</title>
        <authorList>
            <person name="Zhang X.-Y."/>
            <person name="Zhang R."/>
            <person name="Zhong Y.-L."/>
            <person name="Du Z.-J."/>
        </authorList>
    </citation>
    <scope>NUCLEOTIDE SEQUENCE [LARGE SCALE GENOMIC DNA]</scope>
    <source>
        <strain evidence="1 2">W255</strain>
    </source>
</reference>
<evidence type="ECO:0000313" key="2">
    <source>
        <dbReference type="Proteomes" id="UP000295814"/>
    </source>
</evidence>
<dbReference type="EMBL" id="SMZJ02000001">
    <property type="protein sequence ID" value="TWO34405.1"/>
    <property type="molecule type" value="Genomic_DNA"/>
</dbReference>
<dbReference type="AlphaFoldDB" id="A0A562YHB7"/>
<dbReference type="Pfam" id="PF06037">
    <property type="entry name" value="DUF922"/>
    <property type="match status" value="1"/>
</dbReference>
<comment type="caution">
    <text evidence="1">The sequence shown here is derived from an EMBL/GenBank/DDBJ whole genome shotgun (WGS) entry which is preliminary data.</text>
</comment>
<accession>A0A562YHB7</accession>
<evidence type="ECO:0000313" key="1">
    <source>
        <dbReference type="EMBL" id="TWO34405.1"/>
    </source>
</evidence>